<accession>A0A316E4H8</accession>
<dbReference type="Proteomes" id="UP000651837">
    <property type="component" value="Unassembled WGS sequence"/>
</dbReference>
<dbReference type="OrthoDB" id="1171624at2"/>
<evidence type="ECO:0000313" key="2">
    <source>
        <dbReference type="EMBL" id="PWK24548.1"/>
    </source>
</evidence>
<proteinExistence type="predicted"/>
<dbReference type="EMBL" id="QGGQ01000002">
    <property type="protein sequence ID" value="PWK24548.1"/>
    <property type="molecule type" value="Genomic_DNA"/>
</dbReference>
<reference evidence="2 3" key="1">
    <citation type="submission" date="2018-05" db="EMBL/GenBank/DDBJ databases">
        <title>Genomic Encyclopedia of Archaeal and Bacterial Type Strains, Phase II (KMG-II): from individual species to whole genera.</title>
        <authorList>
            <person name="Goeker M."/>
        </authorList>
    </citation>
    <scope>NUCLEOTIDE SEQUENCE [LARGE SCALE GENOMIC DNA]</scope>
    <source>
        <strain evidence="2 3">DSM 23514</strain>
    </source>
</reference>
<name>A0A316E4H8_9FLAO</name>
<sequence length="343" mass="39740">MKQFLIILIPLVVHFSVWGQGEEKVFAAPSSSFIDLSLQTHKGKLRFGLQDGYYIKSDGSYVKNNEASYFEMDKRFSHNNASRHAFTELLKIRFKEDMFAAMDKDFFTVRTPNMYDKEQKSYTAQQHVLNLANALCTTEQAIQFFCNTKEEDCGRVFPKEGYYNEPRNIRYWGGRGASEFQKLRAYTSFVKEKFPLVQEWAKTLNPDNKINGYYVAKTYLGTYDFKEGGYWLRTGEFSNNGFLLRWFGLQPSNSSERKLVHPNGSSILLKMSPEKAETFSESYQYLFLVFDVTGQLNGLENYRADQLKTTFTLNSPLIEIYTDDALTNRIGEIDINTMVSKTR</sequence>
<reference evidence="1 4" key="2">
    <citation type="submission" date="2020-07" db="EMBL/GenBank/DDBJ databases">
        <title>The draft genome sequence of Maribacter polysiphoniae KCTC 22021.</title>
        <authorList>
            <person name="Mu L."/>
        </authorList>
    </citation>
    <scope>NUCLEOTIDE SEQUENCE [LARGE SCALE GENOMIC DNA]</scope>
    <source>
        <strain evidence="1 4">KCTC 22021</strain>
    </source>
</reference>
<evidence type="ECO:0000313" key="4">
    <source>
        <dbReference type="Proteomes" id="UP000651837"/>
    </source>
</evidence>
<keyword evidence="4" id="KW-1185">Reference proteome</keyword>
<dbReference type="RefSeq" id="WP_109649112.1">
    <property type="nucleotide sequence ID" value="NZ_JACWLN010000001.1"/>
</dbReference>
<protein>
    <submittedName>
        <fullName evidence="2">Uncharacterized protein</fullName>
    </submittedName>
</protein>
<evidence type="ECO:0000313" key="1">
    <source>
        <dbReference type="EMBL" id="MBD1258994.1"/>
    </source>
</evidence>
<evidence type="ECO:0000313" key="3">
    <source>
        <dbReference type="Proteomes" id="UP000245667"/>
    </source>
</evidence>
<organism evidence="2 3">
    <name type="scientific">Maribacter polysiphoniae</name>
    <dbReference type="NCBI Taxonomy" id="429344"/>
    <lineage>
        <taxon>Bacteria</taxon>
        <taxon>Pseudomonadati</taxon>
        <taxon>Bacteroidota</taxon>
        <taxon>Flavobacteriia</taxon>
        <taxon>Flavobacteriales</taxon>
        <taxon>Flavobacteriaceae</taxon>
        <taxon>Maribacter</taxon>
    </lineage>
</organism>
<dbReference type="AlphaFoldDB" id="A0A316E4H8"/>
<dbReference type="EMBL" id="JACWLN010000001">
    <property type="protein sequence ID" value="MBD1258994.1"/>
    <property type="molecule type" value="Genomic_DNA"/>
</dbReference>
<gene>
    <name evidence="1" type="ORF">HZY62_00215</name>
    <name evidence="2" type="ORF">LX92_00912</name>
</gene>
<comment type="caution">
    <text evidence="2">The sequence shown here is derived from an EMBL/GenBank/DDBJ whole genome shotgun (WGS) entry which is preliminary data.</text>
</comment>
<dbReference type="Proteomes" id="UP000245667">
    <property type="component" value="Unassembled WGS sequence"/>
</dbReference>